<keyword evidence="5" id="KW-1185">Reference proteome</keyword>
<keyword evidence="1" id="KW-0732">Signal</keyword>
<dbReference type="Proteomes" id="UP001500851">
    <property type="component" value="Unassembled WGS sequence"/>
</dbReference>
<name>A0ABN2LGL3_9MICO</name>
<organism evidence="4 5">
    <name type="scientific">Leucobacter iarius</name>
    <dbReference type="NCBI Taxonomy" id="333963"/>
    <lineage>
        <taxon>Bacteria</taxon>
        <taxon>Bacillati</taxon>
        <taxon>Actinomycetota</taxon>
        <taxon>Actinomycetes</taxon>
        <taxon>Micrococcales</taxon>
        <taxon>Microbacteriaceae</taxon>
        <taxon>Leucobacter</taxon>
    </lineage>
</organism>
<keyword evidence="3" id="KW-0472">Membrane</keyword>
<evidence type="ECO:0000313" key="4">
    <source>
        <dbReference type="EMBL" id="GAA1787492.1"/>
    </source>
</evidence>
<protein>
    <recommendedName>
        <fullName evidence="6">DUF4352 domain-containing protein</fullName>
    </recommendedName>
</protein>
<reference evidence="4 5" key="1">
    <citation type="journal article" date="2019" name="Int. J. Syst. Evol. Microbiol.">
        <title>The Global Catalogue of Microorganisms (GCM) 10K type strain sequencing project: providing services to taxonomists for standard genome sequencing and annotation.</title>
        <authorList>
            <consortium name="The Broad Institute Genomics Platform"/>
            <consortium name="The Broad Institute Genome Sequencing Center for Infectious Disease"/>
            <person name="Wu L."/>
            <person name="Ma J."/>
        </authorList>
    </citation>
    <scope>NUCLEOTIDE SEQUENCE [LARGE SCALE GENOMIC DNA]</scope>
    <source>
        <strain evidence="4 5">JCM 14736</strain>
    </source>
</reference>
<dbReference type="InterPro" id="IPR029050">
    <property type="entry name" value="Immunoprotect_excell_Ig-like"/>
</dbReference>
<dbReference type="RefSeq" id="WP_344031166.1">
    <property type="nucleotide sequence ID" value="NZ_BAAAOB010000001.1"/>
</dbReference>
<evidence type="ECO:0000313" key="5">
    <source>
        <dbReference type="Proteomes" id="UP001500851"/>
    </source>
</evidence>
<comment type="caution">
    <text evidence="4">The sequence shown here is derived from an EMBL/GenBank/DDBJ whole genome shotgun (WGS) entry which is preliminary data.</text>
</comment>
<sequence length="224" mass="23541">MSELSTPSTPQQQRPSQALLWISLSALAMSAIALSVALISLASGSAADEKPSKPAAQGSAPTTQQPQPQAPTSTTKGAPSNASADEVPLKSPFRSASASLTINSVEVMDQIETVDGAPLVADPGTKLVLIRATFTNSSPKAADLSCGDTGLYVRGFDSNQSEMTQVFETYRIPGNMECNAKLLTGQTHDWNIAFSVLEKNTPASLVVVDSGTNNYEQETKLLLK</sequence>
<proteinExistence type="predicted"/>
<feature type="region of interest" description="Disordered" evidence="2">
    <location>
        <begin position="45"/>
        <end position="90"/>
    </location>
</feature>
<feature type="transmembrane region" description="Helical" evidence="3">
    <location>
        <begin position="20"/>
        <end position="43"/>
    </location>
</feature>
<keyword evidence="3" id="KW-0812">Transmembrane</keyword>
<feature type="compositionally biased region" description="Low complexity" evidence="2">
    <location>
        <begin position="54"/>
        <end position="75"/>
    </location>
</feature>
<dbReference type="EMBL" id="BAAAOB010000001">
    <property type="protein sequence ID" value="GAA1787492.1"/>
    <property type="molecule type" value="Genomic_DNA"/>
</dbReference>
<dbReference type="Gene3D" id="2.60.40.1240">
    <property type="match status" value="1"/>
</dbReference>
<evidence type="ECO:0000256" key="1">
    <source>
        <dbReference type="ARBA" id="ARBA00022729"/>
    </source>
</evidence>
<gene>
    <name evidence="4" type="ORF">GCM10009768_15610</name>
</gene>
<evidence type="ECO:0000256" key="2">
    <source>
        <dbReference type="SAM" id="MobiDB-lite"/>
    </source>
</evidence>
<evidence type="ECO:0008006" key="6">
    <source>
        <dbReference type="Google" id="ProtNLM"/>
    </source>
</evidence>
<evidence type="ECO:0000256" key="3">
    <source>
        <dbReference type="SAM" id="Phobius"/>
    </source>
</evidence>
<accession>A0ABN2LGL3</accession>
<keyword evidence="3" id="KW-1133">Transmembrane helix</keyword>